<accession>A0AAN6Y6K4</accession>
<gene>
    <name evidence="3" type="ORF">QBC37DRAFT_316328</name>
</gene>
<dbReference type="AlphaFoldDB" id="A0AAN6Y6K4"/>
<reference evidence="3" key="2">
    <citation type="submission" date="2023-05" db="EMBL/GenBank/DDBJ databases">
        <authorList>
            <consortium name="Lawrence Berkeley National Laboratory"/>
            <person name="Steindorff A."/>
            <person name="Hensen N."/>
            <person name="Bonometti L."/>
            <person name="Westerberg I."/>
            <person name="Brannstrom I.O."/>
            <person name="Guillou S."/>
            <person name="Cros-Aarteil S."/>
            <person name="Calhoun S."/>
            <person name="Haridas S."/>
            <person name="Kuo A."/>
            <person name="Mondo S."/>
            <person name="Pangilinan J."/>
            <person name="Riley R."/>
            <person name="Labutti K."/>
            <person name="Andreopoulos B."/>
            <person name="Lipzen A."/>
            <person name="Chen C."/>
            <person name="Yanf M."/>
            <person name="Daum C."/>
            <person name="Ng V."/>
            <person name="Clum A."/>
            <person name="Ohm R."/>
            <person name="Martin F."/>
            <person name="Silar P."/>
            <person name="Natvig D."/>
            <person name="Lalanne C."/>
            <person name="Gautier V."/>
            <person name="Ament-Velasquez S.L."/>
            <person name="Kruys A."/>
            <person name="Hutchinson M.I."/>
            <person name="Powell A.J."/>
            <person name="Barry K."/>
            <person name="Miller A.N."/>
            <person name="Grigoriev I.V."/>
            <person name="Debuchy R."/>
            <person name="Gladieux P."/>
            <person name="Thoren M.H."/>
            <person name="Johannesson H."/>
        </authorList>
    </citation>
    <scope>NUCLEOTIDE SEQUENCE</scope>
    <source>
        <strain evidence="3">PSN293</strain>
    </source>
</reference>
<keyword evidence="4" id="KW-1185">Reference proteome</keyword>
<feature type="chain" id="PRO_5042921632" evidence="2">
    <location>
        <begin position="19"/>
        <end position="245"/>
    </location>
</feature>
<reference evidence="3" key="1">
    <citation type="journal article" date="2023" name="Mol. Phylogenet. Evol.">
        <title>Genome-scale phylogeny and comparative genomics of the fungal order Sordariales.</title>
        <authorList>
            <person name="Hensen N."/>
            <person name="Bonometti L."/>
            <person name="Westerberg I."/>
            <person name="Brannstrom I.O."/>
            <person name="Guillou S."/>
            <person name="Cros-Aarteil S."/>
            <person name="Calhoun S."/>
            <person name="Haridas S."/>
            <person name="Kuo A."/>
            <person name="Mondo S."/>
            <person name="Pangilinan J."/>
            <person name="Riley R."/>
            <person name="LaButti K."/>
            <person name="Andreopoulos B."/>
            <person name="Lipzen A."/>
            <person name="Chen C."/>
            <person name="Yan M."/>
            <person name="Daum C."/>
            <person name="Ng V."/>
            <person name="Clum A."/>
            <person name="Steindorff A."/>
            <person name="Ohm R.A."/>
            <person name="Martin F."/>
            <person name="Silar P."/>
            <person name="Natvig D.O."/>
            <person name="Lalanne C."/>
            <person name="Gautier V."/>
            <person name="Ament-Velasquez S.L."/>
            <person name="Kruys A."/>
            <person name="Hutchinson M.I."/>
            <person name="Powell A.J."/>
            <person name="Barry K."/>
            <person name="Miller A.N."/>
            <person name="Grigoriev I.V."/>
            <person name="Debuchy R."/>
            <person name="Gladieux P."/>
            <person name="Hiltunen Thoren M."/>
            <person name="Johannesson H."/>
        </authorList>
    </citation>
    <scope>NUCLEOTIDE SEQUENCE</scope>
    <source>
        <strain evidence="3">PSN293</strain>
    </source>
</reference>
<comment type="caution">
    <text evidence="3">The sequence shown here is derived from an EMBL/GenBank/DDBJ whole genome shotgun (WGS) entry which is preliminary data.</text>
</comment>
<protein>
    <submittedName>
        <fullName evidence="3">Uncharacterized protein</fullName>
    </submittedName>
</protein>
<organism evidence="3 4">
    <name type="scientific">Rhypophila decipiens</name>
    <dbReference type="NCBI Taxonomy" id="261697"/>
    <lineage>
        <taxon>Eukaryota</taxon>
        <taxon>Fungi</taxon>
        <taxon>Dikarya</taxon>
        <taxon>Ascomycota</taxon>
        <taxon>Pezizomycotina</taxon>
        <taxon>Sordariomycetes</taxon>
        <taxon>Sordariomycetidae</taxon>
        <taxon>Sordariales</taxon>
        <taxon>Naviculisporaceae</taxon>
        <taxon>Rhypophila</taxon>
    </lineage>
</organism>
<evidence type="ECO:0000313" key="4">
    <source>
        <dbReference type="Proteomes" id="UP001301769"/>
    </source>
</evidence>
<keyword evidence="1" id="KW-0812">Transmembrane</keyword>
<feature type="transmembrane region" description="Helical" evidence="1">
    <location>
        <begin position="209"/>
        <end position="230"/>
    </location>
</feature>
<keyword evidence="1" id="KW-1133">Transmembrane helix</keyword>
<dbReference type="EMBL" id="MU858109">
    <property type="protein sequence ID" value="KAK4213404.1"/>
    <property type="molecule type" value="Genomic_DNA"/>
</dbReference>
<evidence type="ECO:0000313" key="3">
    <source>
        <dbReference type="EMBL" id="KAK4213404.1"/>
    </source>
</evidence>
<evidence type="ECO:0000256" key="1">
    <source>
        <dbReference type="SAM" id="Phobius"/>
    </source>
</evidence>
<feature type="signal peptide" evidence="2">
    <location>
        <begin position="1"/>
        <end position="18"/>
    </location>
</feature>
<proteinExistence type="predicted"/>
<keyword evidence="2" id="KW-0732">Signal</keyword>
<keyword evidence="1" id="KW-0472">Membrane</keyword>
<sequence>MMYSTLFLLTALSSVSSAFDPAKDTSCNEQGICLSSFVWCDGRGKACSYPEGADALIPGNTAASYAVLYHGAEYEIRWRQAEPGTDVLVEWLFDGSPFLKGEERLARELPVMWSTNVRTPATEGTFIFDPFSILKGFPTSHARDMSPEEAASAAGGIANTIRFSQPGSGFPEVYTDQFTVQSSWAHELVKNVRQQETDLRSADKHKMRLGVGIGVGLGVPLLSGLMWWAASKHASSRATLPVLGK</sequence>
<evidence type="ECO:0000256" key="2">
    <source>
        <dbReference type="SAM" id="SignalP"/>
    </source>
</evidence>
<dbReference type="Proteomes" id="UP001301769">
    <property type="component" value="Unassembled WGS sequence"/>
</dbReference>
<name>A0AAN6Y6K4_9PEZI</name>